<evidence type="ECO:0000313" key="3">
    <source>
        <dbReference type="Proteomes" id="UP000261905"/>
    </source>
</evidence>
<sequence length="65" mass="6897">MLGAGSGIGAAGRVEESDENFARRHENFEFAYMEGSGIMTLAGGWQGEKASAVRPNRMNEMGAMG</sequence>
<dbReference type="Proteomes" id="UP000261905">
    <property type="component" value="Unassembled WGS sequence"/>
</dbReference>
<name>A0A371PED7_9BACL</name>
<evidence type="ECO:0000313" key="2">
    <source>
        <dbReference type="EMBL" id="REK74311.1"/>
    </source>
</evidence>
<keyword evidence="3" id="KW-1185">Reference proteome</keyword>
<reference evidence="2 3" key="1">
    <citation type="submission" date="2018-08" db="EMBL/GenBank/DDBJ databases">
        <title>Paenibacillus sp. M4BSY-1, whole genome shotgun sequence.</title>
        <authorList>
            <person name="Tuo L."/>
        </authorList>
    </citation>
    <scope>NUCLEOTIDE SEQUENCE [LARGE SCALE GENOMIC DNA]</scope>
    <source>
        <strain evidence="2 3">M4BSY-1</strain>
    </source>
</reference>
<protein>
    <submittedName>
        <fullName evidence="2">Uncharacterized protein</fullName>
    </submittedName>
</protein>
<gene>
    <name evidence="2" type="ORF">DX130_17420</name>
</gene>
<comment type="caution">
    <text evidence="2">The sequence shown here is derived from an EMBL/GenBank/DDBJ whole genome shotgun (WGS) entry which is preliminary data.</text>
</comment>
<feature type="region of interest" description="Disordered" evidence="1">
    <location>
        <begin position="1"/>
        <end position="20"/>
    </location>
</feature>
<proteinExistence type="predicted"/>
<evidence type="ECO:0000256" key="1">
    <source>
        <dbReference type="SAM" id="MobiDB-lite"/>
    </source>
</evidence>
<organism evidence="2 3">
    <name type="scientific">Paenibacillus paeoniae</name>
    <dbReference type="NCBI Taxonomy" id="2292705"/>
    <lineage>
        <taxon>Bacteria</taxon>
        <taxon>Bacillati</taxon>
        <taxon>Bacillota</taxon>
        <taxon>Bacilli</taxon>
        <taxon>Bacillales</taxon>
        <taxon>Paenibacillaceae</taxon>
        <taxon>Paenibacillus</taxon>
    </lineage>
</organism>
<dbReference type="EMBL" id="QUBQ01000003">
    <property type="protein sequence ID" value="REK74311.1"/>
    <property type="molecule type" value="Genomic_DNA"/>
</dbReference>
<feature type="compositionally biased region" description="Gly residues" evidence="1">
    <location>
        <begin position="1"/>
        <end position="10"/>
    </location>
</feature>
<dbReference type="AlphaFoldDB" id="A0A371PED7"/>
<accession>A0A371PED7</accession>
<dbReference type="RefSeq" id="WP_116047553.1">
    <property type="nucleotide sequence ID" value="NZ_QUBQ01000003.1"/>
</dbReference>